<comment type="caution">
    <text evidence="9">The sequence shown here is derived from an EMBL/GenBank/DDBJ whole genome shotgun (WGS) entry which is preliminary data.</text>
</comment>
<dbReference type="InterPro" id="IPR051393">
    <property type="entry name" value="ABC_transporter_permease"/>
</dbReference>
<dbReference type="PROSITE" id="PS50928">
    <property type="entry name" value="ABC_TM1"/>
    <property type="match status" value="1"/>
</dbReference>
<protein>
    <submittedName>
        <fullName evidence="9">Sugar ABC transporter permease</fullName>
    </submittedName>
</protein>
<dbReference type="GO" id="GO:0005886">
    <property type="term" value="C:plasma membrane"/>
    <property type="evidence" value="ECO:0007669"/>
    <property type="project" value="UniProtKB-SubCell"/>
</dbReference>
<feature type="transmembrane region" description="Helical" evidence="7">
    <location>
        <begin position="257"/>
        <end position="277"/>
    </location>
</feature>
<keyword evidence="6 7" id="KW-0472">Membrane</keyword>
<evidence type="ECO:0000256" key="2">
    <source>
        <dbReference type="ARBA" id="ARBA00022448"/>
    </source>
</evidence>
<dbReference type="Proteomes" id="UP001203136">
    <property type="component" value="Unassembled WGS sequence"/>
</dbReference>
<evidence type="ECO:0000313" key="9">
    <source>
        <dbReference type="EMBL" id="MCK0084863.1"/>
    </source>
</evidence>
<feature type="transmembrane region" description="Helical" evidence="7">
    <location>
        <begin position="76"/>
        <end position="96"/>
    </location>
</feature>
<evidence type="ECO:0000256" key="7">
    <source>
        <dbReference type="RuleBase" id="RU363032"/>
    </source>
</evidence>
<dbReference type="PANTHER" id="PTHR30193:SF37">
    <property type="entry name" value="INNER MEMBRANE ABC TRANSPORTER PERMEASE PROTEIN YCJO"/>
    <property type="match status" value="1"/>
</dbReference>
<keyword evidence="3" id="KW-1003">Cell membrane</keyword>
<name>A0AAW5EYZ3_CLOSY</name>
<feature type="transmembrane region" description="Helical" evidence="7">
    <location>
        <begin position="144"/>
        <end position="160"/>
    </location>
</feature>
<gene>
    <name evidence="9" type="ORF">K5I21_03010</name>
</gene>
<evidence type="ECO:0000256" key="4">
    <source>
        <dbReference type="ARBA" id="ARBA00022692"/>
    </source>
</evidence>
<dbReference type="CDD" id="cd06261">
    <property type="entry name" value="TM_PBP2"/>
    <property type="match status" value="1"/>
</dbReference>
<proteinExistence type="inferred from homology"/>
<keyword evidence="5 7" id="KW-1133">Transmembrane helix</keyword>
<evidence type="ECO:0000256" key="3">
    <source>
        <dbReference type="ARBA" id="ARBA00022475"/>
    </source>
</evidence>
<evidence type="ECO:0000256" key="1">
    <source>
        <dbReference type="ARBA" id="ARBA00004651"/>
    </source>
</evidence>
<dbReference type="Gene3D" id="1.10.3720.10">
    <property type="entry name" value="MetI-like"/>
    <property type="match status" value="1"/>
</dbReference>
<reference evidence="9" key="1">
    <citation type="journal article" date="2022" name="Cell Host Microbe">
        <title>Colonization of the live biotherapeutic product VE303 and modulation of the microbiota and metabolites in healthy volunteers.</title>
        <authorList>
            <person name="Dsouza M."/>
            <person name="Menon R."/>
            <person name="Crossette E."/>
            <person name="Bhattarai S.K."/>
            <person name="Schneider J."/>
            <person name="Kim Y.G."/>
            <person name="Reddy S."/>
            <person name="Caballero S."/>
            <person name="Felix C."/>
            <person name="Cornacchione L."/>
            <person name="Hendrickson J."/>
            <person name="Watson A.R."/>
            <person name="Minot S.S."/>
            <person name="Greenfield N."/>
            <person name="Schopf L."/>
            <person name="Szabady R."/>
            <person name="Patarroyo J."/>
            <person name="Smith W."/>
            <person name="Harrison P."/>
            <person name="Kuijper E.J."/>
            <person name="Kelly C.P."/>
            <person name="Olle B."/>
            <person name="Bobilev D."/>
            <person name="Silber J.L."/>
            <person name="Bucci V."/>
            <person name="Roberts B."/>
            <person name="Faith J."/>
            <person name="Norman J.M."/>
        </authorList>
    </citation>
    <scope>NUCLEOTIDE SEQUENCE</scope>
    <source>
        <strain evidence="9">VE303-04</strain>
    </source>
</reference>
<dbReference type="InterPro" id="IPR035906">
    <property type="entry name" value="MetI-like_sf"/>
</dbReference>
<dbReference type="RefSeq" id="WP_024739463.1">
    <property type="nucleotide sequence ID" value="NZ_JAINVB010000001.1"/>
</dbReference>
<evidence type="ECO:0000259" key="8">
    <source>
        <dbReference type="PROSITE" id="PS50928"/>
    </source>
</evidence>
<comment type="subcellular location">
    <subcellularLocation>
        <location evidence="1 7">Cell membrane</location>
        <topology evidence="1 7">Multi-pass membrane protein</topology>
    </subcellularLocation>
</comment>
<dbReference type="InterPro" id="IPR000515">
    <property type="entry name" value="MetI-like"/>
</dbReference>
<accession>A0AAW5EYZ3</accession>
<feature type="domain" description="ABC transmembrane type-1" evidence="8">
    <location>
        <begin position="70"/>
        <end position="277"/>
    </location>
</feature>
<dbReference type="AlphaFoldDB" id="A0AAW5EYZ3"/>
<keyword evidence="4 7" id="KW-0812">Transmembrane</keyword>
<dbReference type="SUPFAM" id="SSF161098">
    <property type="entry name" value="MetI-like"/>
    <property type="match status" value="1"/>
</dbReference>
<feature type="transmembrane region" description="Helical" evidence="7">
    <location>
        <begin position="16"/>
        <end position="35"/>
    </location>
</feature>
<dbReference type="EMBL" id="JAINVB010000001">
    <property type="protein sequence ID" value="MCK0084863.1"/>
    <property type="molecule type" value="Genomic_DNA"/>
</dbReference>
<dbReference type="PANTHER" id="PTHR30193">
    <property type="entry name" value="ABC TRANSPORTER PERMEASE PROTEIN"/>
    <property type="match status" value="1"/>
</dbReference>
<keyword evidence="2 7" id="KW-0813">Transport</keyword>
<organism evidence="9 10">
    <name type="scientific">Clostridium symbiosum</name>
    <name type="common">Bacteroides symbiosus</name>
    <dbReference type="NCBI Taxonomy" id="1512"/>
    <lineage>
        <taxon>Bacteria</taxon>
        <taxon>Bacillati</taxon>
        <taxon>Bacillota</taxon>
        <taxon>Clostridia</taxon>
        <taxon>Lachnospirales</taxon>
        <taxon>Lachnospiraceae</taxon>
        <taxon>Otoolea</taxon>
    </lineage>
</organism>
<evidence type="ECO:0000256" key="5">
    <source>
        <dbReference type="ARBA" id="ARBA00022989"/>
    </source>
</evidence>
<dbReference type="GO" id="GO:0055085">
    <property type="term" value="P:transmembrane transport"/>
    <property type="evidence" value="ECO:0007669"/>
    <property type="project" value="InterPro"/>
</dbReference>
<feature type="transmembrane region" description="Helical" evidence="7">
    <location>
        <begin position="103"/>
        <end position="124"/>
    </location>
</feature>
<evidence type="ECO:0000256" key="6">
    <source>
        <dbReference type="ARBA" id="ARBA00023136"/>
    </source>
</evidence>
<dbReference type="Pfam" id="PF00528">
    <property type="entry name" value="BPD_transp_1"/>
    <property type="match status" value="1"/>
</dbReference>
<comment type="similarity">
    <text evidence="7">Belongs to the binding-protein-dependent transport system permease family.</text>
</comment>
<sequence>MSMRESSKKAAKTTGAWLFLAPSLLGVLVFVMIPFGDALRRSFFDSRGIDFVGLGVYRGVLANQAFRLAAVNTVRFMGTALPILMAVSFFLSLLVYQYSRKKSFFKTVLVLPVAVPAASVVLLWRMVFCEQGIINELFSLQTDWIYGPASFSVLIFAYLWKNTGYQMLLWLAALGGISDELYEAAEVDGAGWLQKLLYITIPQVRKAAGMILFLAVINSFKVFREAYIVAGSYPNDRIYLLQHLFNHWFLNLDVQKMCAAAVLLTIVIGIFLIPFVIRAGGDE</sequence>
<evidence type="ECO:0000313" key="10">
    <source>
        <dbReference type="Proteomes" id="UP001203136"/>
    </source>
</evidence>